<feature type="region of interest" description="Disordered" evidence="1">
    <location>
        <begin position="1"/>
        <end position="21"/>
    </location>
</feature>
<dbReference type="Proteomes" id="UP001390339">
    <property type="component" value="Unassembled WGS sequence"/>
</dbReference>
<protein>
    <submittedName>
        <fullName evidence="2">Uncharacterized protein</fullName>
    </submittedName>
</protein>
<proteinExistence type="predicted"/>
<gene>
    <name evidence="2" type="ORF">PGQ11_009787</name>
</gene>
<organism evidence="2 3">
    <name type="scientific">Apiospora arundinis</name>
    <dbReference type="NCBI Taxonomy" id="335852"/>
    <lineage>
        <taxon>Eukaryota</taxon>
        <taxon>Fungi</taxon>
        <taxon>Dikarya</taxon>
        <taxon>Ascomycota</taxon>
        <taxon>Pezizomycotina</taxon>
        <taxon>Sordariomycetes</taxon>
        <taxon>Xylariomycetidae</taxon>
        <taxon>Amphisphaeriales</taxon>
        <taxon>Apiosporaceae</taxon>
        <taxon>Apiospora</taxon>
    </lineage>
</organism>
<comment type="caution">
    <text evidence="2">The sequence shown here is derived from an EMBL/GenBank/DDBJ whole genome shotgun (WGS) entry which is preliminary data.</text>
</comment>
<sequence>MRQQGDEAPQASEATTRNSSLTHMAAAVARINFGPEASFDKTAMAIASHHRREWVGHPRVHRCGQPEMRSFN</sequence>
<keyword evidence="3" id="KW-1185">Reference proteome</keyword>
<feature type="compositionally biased region" description="Polar residues" evidence="1">
    <location>
        <begin position="12"/>
        <end position="21"/>
    </location>
</feature>
<name>A0ABR2I7H5_9PEZI</name>
<accession>A0ABR2I7H5</accession>
<evidence type="ECO:0000256" key="1">
    <source>
        <dbReference type="SAM" id="MobiDB-lite"/>
    </source>
</evidence>
<reference evidence="2 3" key="1">
    <citation type="journal article" date="2024" name="IMA Fungus">
        <title>Apiospora arundinis, a panoply of carbohydrate-active enzymes and secondary metabolites.</title>
        <authorList>
            <person name="Sorensen T."/>
            <person name="Petersen C."/>
            <person name="Muurmann A.T."/>
            <person name="Christiansen J.V."/>
            <person name="Brundto M.L."/>
            <person name="Overgaard C.K."/>
            <person name="Boysen A.T."/>
            <person name="Wollenberg R.D."/>
            <person name="Larsen T.O."/>
            <person name="Sorensen J.L."/>
            <person name="Nielsen K.L."/>
            <person name="Sondergaard T.E."/>
        </authorList>
    </citation>
    <scope>NUCLEOTIDE SEQUENCE [LARGE SCALE GENOMIC DNA]</scope>
    <source>
        <strain evidence="2 3">AAU 773</strain>
    </source>
</reference>
<evidence type="ECO:0000313" key="2">
    <source>
        <dbReference type="EMBL" id="KAK8859053.1"/>
    </source>
</evidence>
<evidence type="ECO:0000313" key="3">
    <source>
        <dbReference type="Proteomes" id="UP001390339"/>
    </source>
</evidence>
<dbReference type="EMBL" id="JAPCWZ010000006">
    <property type="protein sequence ID" value="KAK8859053.1"/>
    <property type="molecule type" value="Genomic_DNA"/>
</dbReference>